<sequence length="259" mass="29084">MAKSKAIPKATKFESGSTKASTKAGKAKEAILGEARWGNKTVMKRFQCDAVVGEGEDVGPCTSTFTRRADMIKHKRLHDPAKKGWYFCDHCNYKSAQKYPFDQHVKGAHGGRKARQIIFCMMKRRGKVCGWTCHDSSQMSHHRTGVHGGATSKESPRLTPIPGKEGEYTIPWKFRLNAKLKLPPGIYYDDQIPLQTPAEPSPSPLSPTLSSFTANSTPPFYFHPVPISRRFDSTKYDHLDRLDSLCYIAADARRLVVRR</sequence>
<dbReference type="AlphaFoldDB" id="A0AAD5YLW1"/>
<organism evidence="4 5">
    <name type="scientific">Meripilus lineatus</name>
    <dbReference type="NCBI Taxonomy" id="2056292"/>
    <lineage>
        <taxon>Eukaryota</taxon>
        <taxon>Fungi</taxon>
        <taxon>Dikarya</taxon>
        <taxon>Basidiomycota</taxon>
        <taxon>Agaricomycotina</taxon>
        <taxon>Agaricomycetes</taxon>
        <taxon>Polyporales</taxon>
        <taxon>Meripilaceae</taxon>
        <taxon>Meripilus</taxon>
    </lineage>
</organism>
<keyword evidence="1" id="KW-0479">Metal-binding</keyword>
<gene>
    <name evidence="4" type="ORF">NLI96_g2555</name>
</gene>
<comment type="caution">
    <text evidence="4">The sequence shown here is derived from an EMBL/GenBank/DDBJ whole genome shotgun (WGS) entry which is preliminary data.</text>
</comment>
<dbReference type="SMART" id="SM00355">
    <property type="entry name" value="ZnF_C2H2"/>
    <property type="match status" value="3"/>
</dbReference>
<feature type="domain" description="C2H2-type" evidence="3">
    <location>
        <begin position="46"/>
        <end position="83"/>
    </location>
</feature>
<keyword evidence="5" id="KW-1185">Reference proteome</keyword>
<feature type="region of interest" description="Disordered" evidence="2">
    <location>
        <begin position="1"/>
        <end position="20"/>
    </location>
</feature>
<dbReference type="PROSITE" id="PS50157">
    <property type="entry name" value="ZINC_FINGER_C2H2_2"/>
    <property type="match status" value="2"/>
</dbReference>
<dbReference type="Proteomes" id="UP001212997">
    <property type="component" value="Unassembled WGS sequence"/>
</dbReference>
<proteinExistence type="predicted"/>
<feature type="region of interest" description="Disordered" evidence="2">
    <location>
        <begin position="137"/>
        <end position="162"/>
    </location>
</feature>
<keyword evidence="1" id="KW-0863">Zinc-finger</keyword>
<name>A0AAD5YLW1_9APHY</name>
<keyword evidence="1" id="KW-0862">Zinc</keyword>
<evidence type="ECO:0000256" key="2">
    <source>
        <dbReference type="SAM" id="MobiDB-lite"/>
    </source>
</evidence>
<dbReference type="InterPro" id="IPR013087">
    <property type="entry name" value="Znf_C2H2_type"/>
</dbReference>
<protein>
    <recommendedName>
        <fullName evidence="3">C2H2-type domain-containing protein</fullName>
    </recommendedName>
</protein>
<dbReference type="GO" id="GO:0008270">
    <property type="term" value="F:zinc ion binding"/>
    <property type="evidence" value="ECO:0007669"/>
    <property type="project" value="UniProtKB-KW"/>
</dbReference>
<dbReference type="Gene3D" id="3.30.160.60">
    <property type="entry name" value="Classic Zinc Finger"/>
    <property type="match status" value="1"/>
</dbReference>
<accession>A0AAD5YLW1</accession>
<feature type="domain" description="C2H2-type" evidence="3">
    <location>
        <begin position="86"/>
        <end position="114"/>
    </location>
</feature>
<dbReference type="EMBL" id="JANAWD010000058">
    <property type="protein sequence ID" value="KAJ3488830.1"/>
    <property type="molecule type" value="Genomic_DNA"/>
</dbReference>
<evidence type="ECO:0000313" key="5">
    <source>
        <dbReference type="Proteomes" id="UP001212997"/>
    </source>
</evidence>
<reference evidence="4" key="1">
    <citation type="submission" date="2022-07" db="EMBL/GenBank/DDBJ databases">
        <title>Genome Sequence of Physisporinus lineatus.</title>
        <authorList>
            <person name="Buettner E."/>
        </authorList>
    </citation>
    <scope>NUCLEOTIDE SEQUENCE</scope>
    <source>
        <strain evidence="4">VT162</strain>
    </source>
</reference>
<evidence type="ECO:0000259" key="3">
    <source>
        <dbReference type="PROSITE" id="PS50157"/>
    </source>
</evidence>
<evidence type="ECO:0000313" key="4">
    <source>
        <dbReference type="EMBL" id="KAJ3488830.1"/>
    </source>
</evidence>
<evidence type="ECO:0000256" key="1">
    <source>
        <dbReference type="PROSITE-ProRule" id="PRU00042"/>
    </source>
</evidence>